<protein>
    <submittedName>
        <fullName evidence="2">Uncharacterized protein</fullName>
    </submittedName>
</protein>
<keyword evidence="3" id="KW-1185">Reference proteome</keyword>
<sequence>MYKSIVALAVAIAFGSAIASAAPTEQGSWCNNPKNEQFWGQASSECCRLNGGHMGSNRRCYGLAGSDNSCRAFYACCIGTWNSGNHLSDRCS</sequence>
<keyword evidence="1" id="KW-0732">Signal</keyword>
<name>A0A197KE66_9FUNG</name>
<evidence type="ECO:0000313" key="3">
    <source>
        <dbReference type="Proteomes" id="UP000078512"/>
    </source>
</evidence>
<accession>A0A197KE66</accession>
<evidence type="ECO:0000313" key="2">
    <source>
        <dbReference type="EMBL" id="OAQ35800.1"/>
    </source>
</evidence>
<feature type="signal peptide" evidence="1">
    <location>
        <begin position="1"/>
        <end position="21"/>
    </location>
</feature>
<reference evidence="2 3" key="1">
    <citation type="submission" date="2016-05" db="EMBL/GenBank/DDBJ databases">
        <title>Genome sequencing reveals origins of a unique bacterial endosymbiosis in the earliest lineages of terrestrial Fungi.</title>
        <authorList>
            <consortium name="DOE Joint Genome Institute"/>
            <person name="Uehling J."/>
            <person name="Gryganskyi A."/>
            <person name="Hameed K."/>
            <person name="Tschaplinski T."/>
            <person name="Misztal P."/>
            <person name="Wu S."/>
            <person name="Desiro A."/>
            <person name="Vande Pol N."/>
            <person name="Du Z.-Y."/>
            <person name="Zienkiewicz A."/>
            <person name="Zienkiewicz K."/>
            <person name="Morin E."/>
            <person name="Tisserant E."/>
            <person name="Splivallo R."/>
            <person name="Hainaut M."/>
            <person name="Henrissat B."/>
            <person name="Ohm R."/>
            <person name="Kuo A."/>
            <person name="Yan J."/>
            <person name="Lipzen A."/>
            <person name="Nolan M."/>
            <person name="Labutti K."/>
            <person name="Barry K."/>
            <person name="Goldstein A."/>
            <person name="Labbe J."/>
            <person name="Schadt C."/>
            <person name="Tuskan G."/>
            <person name="Grigoriev I."/>
            <person name="Martin F."/>
            <person name="Vilgalys R."/>
            <person name="Bonito G."/>
        </authorList>
    </citation>
    <scope>NUCLEOTIDE SEQUENCE [LARGE SCALE GENOMIC DNA]</scope>
    <source>
        <strain evidence="2 3">AG-77</strain>
    </source>
</reference>
<dbReference type="Proteomes" id="UP000078512">
    <property type="component" value="Unassembled WGS sequence"/>
</dbReference>
<dbReference type="AlphaFoldDB" id="A0A197KE66"/>
<evidence type="ECO:0000256" key="1">
    <source>
        <dbReference type="SAM" id="SignalP"/>
    </source>
</evidence>
<feature type="chain" id="PRO_5008276831" evidence="1">
    <location>
        <begin position="22"/>
        <end position="92"/>
    </location>
</feature>
<organism evidence="2 3">
    <name type="scientific">Linnemannia elongata AG-77</name>
    <dbReference type="NCBI Taxonomy" id="1314771"/>
    <lineage>
        <taxon>Eukaryota</taxon>
        <taxon>Fungi</taxon>
        <taxon>Fungi incertae sedis</taxon>
        <taxon>Mucoromycota</taxon>
        <taxon>Mortierellomycotina</taxon>
        <taxon>Mortierellomycetes</taxon>
        <taxon>Mortierellales</taxon>
        <taxon>Mortierellaceae</taxon>
        <taxon>Linnemannia</taxon>
    </lineage>
</organism>
<dbReference type="OrthoDB" id="4182813at2759"/>
<gene>
    <name evidence="2" type="ORF">K457DRAFT_1343264</name>
</gene>
<dbReference type="EMBL" id="KV442013">
    <property type="protein sequence ID" value="OAQ35800.1"/>
    <property type="molecule type" value="Genomic_DNA"/>
</dbReference>
<proteinExistence type="predicted"/>